<reference evidence="3 4" key="1">
    <citation type="submission" date="2016-11" db="EMBL/GenBank/DDBJ databases">
        <title>Whole Genome Sequencing of Mucilaginibacter polytrichastri RG4-7(T) isolated from the moss sample.</title>
        <authorList>
            <person name="Li Y."/>
        </authorList>
    </citation>
    <scope>NUCLEOTIDE SEQUENCE [LARGE SCALE GENOMIC DNA]</scope>
    <source>
        <strain evidence="3 4">RG4-7</strain>
    </source>
</reference>
<dbReference type="GO" id="GO:0008239">
    <property type="term" value="F:dipeptidyl-peptidase activity"/>
    <property type="evidence" value="ECO:0007669"/>
    <property type="project" value="InterPro"/>
</dbReference>
<name>A0A1Q6A1A1_9SPHI</name>
<dbReference type="SUPFAM" id="SSF53474">
    <property type="entry name" value="alpha/beta-Hydrolases"/>
    <property type="match status" value="1"/>
</dbReference>
<dbReference type="Gene3D" id="3.40.50.1820">
    <property type="entry name" value="alpha/beta hydrolase"/>
    <property type="match status" value="1"/>
</dbReference>
<keyword evidence="4" id="KW-1185">Reference proteome</keyword>
<keyword evidence="1" id="KW-0378">Hydrolase</keyword>
<proteinExistence type="predicted"/>
<dbReference type="SMART" id="SM00939">
    <property type="entry name" value="PepX_C"/>
    <property type="match status" value="1"/>
</dbReference>
<dbReference type="STRING" id="1302689.RG47T_3259"/>
<evidence type="ECO:0000256" key="1">
    <source>
        <dbReference type="ARBA" id="ARBA00022801"/>
    </source>
</evidence>
<dbReference type="InterPro" id="IPR029058">
    <property type="entry name" value="AB_hydrolase_fold"/>
</dbReference>
<evidence type="ECO:0000313" key="4">
    <source>
        <dbReference type="Proteomes" id="UP000186720"/>
    </source>
</evidence>
<dbReference type="AlphaFoldDB" id="A0A1Q6A1A1"/>
<comment type="caution">
    <text evidence="3">The sequence shown here is derived from an EMBL/GenBank/DDBJ whole genome shotgun (WGS) entry which is preliminary data.</text>
</comment>
<dbReference type="SUPFAM" id="SSF49785">
    <property type="entry name" value="Galactose-binding domain-like"/>
    <property type="match status" value="1"/>
</dbReference>
<evidence type="ECO:0000259" key="2">
    <source>
        <dbReference type="SMART" id="SM00939"/>
    </source>
</evidence>
<dbReference type="EMBL" id="MPPL01000001">
    <property type="protein sequence ID" value="OKS87797.1"/>
    <property type="molecule type" value="Genomic_DNA"/>
</dbReference>
<accession>A0A1Q6A1A1</accession>
<gene>
    <name evidence="3" type="ORF">RG47T_3259</name>
</gene>
<organism evidence="3 4">
    <name type="scientific">Mucilaginibacter polytrichastri</name>
    <dbReference type="NCBI Taxonomy" id="1302689"/>
    <lineage>
        <taxon>Bacteria</taxon>
        <taxon>Pseudomonadati</taxon>
        <taxon>Bacteroidota</taxon>
        <taxon>Sphingobacteriia</taxon>
        <taxon>Sphingobacteriales</taxon>
        <taxon>Sphingobacteriaceae</taxon>
        <taxon>Mucilaginibacter</taxon>
    </lineage>
</organism>
<dbReference type="NCBIfam" id="TIGR00976">
    <property type="entry name" value="CocE_NonD"/>
    <property type="match status" value="1"/>
</dbReference>
<dbReference type="InterPro" id="IPR005674">
    <property type="entry name" value="CocE/Ser_esterase"/>
</dbReference>
<dbReference type="Pfam" id="PF02129">
    <property type="entry name" value="Peptidase_S15"/>
    <property type="match status" value="1"/>
</dbReference>
<protein>
    <recommendedName>
        <fullName evidence="2">Xaa-Pro dipeptidyl-peptidase C-terminal domain-containing protein</fullName>
    </recommendedName>
</protein>
<feature type="domain" description="Xaa-Pro dipeptidyl-peptidase C-terminal" evidence="2">
    <location>
        <begin position="97"/>
        <end position="355"/>
    </location>
</feature>
<dbReference type="Proteomes" id="UP000186720">
    <property type="component" value="Unassembled WGS sequence"/>
</dbReference>
<dbReference type="Gene3D" id="2.60.120.260">
    <property type="entry name" value="Galactose-binding domain-like"/>
    <property type="match status" value="1"/>
</dbReference>
<sequence>MLNHPNYDQHWKDRNVLPHLHDIKTAVLVTGGWYDAEDLYGAINTYKTLVKKNPTTPVYFAMGPWVHGGWARGPGDHLGDVDFGGPTGPYYREKIEFAFFSHYLKGTDLNIEPVNNFETGVNQWKTYKTWPPKEAGDKKLYFLPNGKLSFTAPSAVKNTYEEYISDPWHPVPFINGIDMDMKREYMTGDQRFAAQRPDVLTWQTDSLDHDVTLAGNIWANLKVATTCTDADWVVKVIDVYPDSTQNNKWVGTDVHLSGYQQMVRSESMRGKYRNSTEHPEPFVPGQITPVNFELQDILHTFKKGHRIMVQVQSTWFPLIDRNPQKFVDIMKATDKDFQKATHKVYTSKEHPSFLKVRVIE</sequence>
<evidence type="ECO:0000313" key="3">
    <source>
        <dbReference type="EMBL" id="OKS87797.1"/>
    </source>
</evidence>
<dbReference type="Gene3D" id="1.10.3020.10">
    <property type="entry name" value="alpha-amino acid ester hydrolase ( Helical cap domain)"/>
    <property type="match status" value="1"/>
</dbReference>
<dbReference type="InterPro" id="IPR000383">
    <property type="entry name" value="Xaa-Pro-like_dom"/>
</dbReference>
<dbReference type="InterPro" id="IPR008979">
    <property type="entry name" value="Galactose-bd-like_sf"/>
</dbReference>
<dbReference type="Pfam" id="PF08530">
    <property type="entry name" value="PepX_C"/>
    <property type="match status" value="1"/>
</dbReference>
<dbReference type="InterPro" id="IPR013736">
    <property type="entry name" value="Xaa-Pro_dipept_C"/>
</dbReference>